<keyword evidence="5" id="KW-1185">Reference proteome</keyword>
<dbReference type="InterPro" id="IPR003439">
    <property type="entry name" value="ABC_transporter-like_ATP-bd"/>
</dbReference>
<evidence type="ECO:0000256" key="2">
    <source>
        <dbReference type="ARBA" id="ARBA00022840"/>
    </source>
</evidence>
<dbReference type="PANTHER" id="PTHR43158:SF2">
    <property type="entry name" value="SKFA PEPTIDE EXPORT ATP-BINDING PROTEIN SKFE"/>
    <property type="match status" value="1"/>
</dbReference>
<dbReference type="SMART" id="SM00382">
    <property type="entry name" value="AAA"/>
    <property type="match status" value="1"/>
</dbReference>
<evidence type="ECO:0000313" key="5">
    <source>
        <dbReference type="Proteomes" id="UP000598174"/>
    </source>
</evidence>
<dbReference type="InterPro" id="IPR003593">
    <property type="entry name" value="AAA+_ATPase"/>
</dbReference>
<feature type="domain" description="ABC transporter" evidence="3">
    <location>
        <begin position="1"/>
        <end position="203"/>
    </location>
</feature>
<name>A0A919MII8_9ACTN</name>
<keyword evidence="1" id="KW-0547">Nucleotide-binding</keyword>
<organism evidence="4 5">
    <name type="scientific">Paractinoplanes ferrugineus</name>
    <dbReference type="NCBI Taxonomy" id="113564"/>
    <lineage>
        <taxon>Bacteria</taxon>
        <taxon>Bacillati</taxon>
        <taxon>Actinomycetota</taxon>
        <taxon>Actinomycetes</taxon>
        <taxon>Micromonosporales</taxon>
        <taxon>Micromonosporaceae</taxon>
        <taxon>Paractinoplanes</taxon>
    </lineage>
</organism>
<reference evidence="4" key="1">
    <citation type="submission" date="2021-01" db="EMBL/GenBank/DDBJ databases">
        <title>Whole genome shotgun sequence of Actinoplanes ferrugineus NBRC 15555.</title>
        <authorList>
            <person name="Komaki H."/>
            <person name="Tamura T."/>
        </authorList>
    </citation>
    <scope>NUCLEOTIDE SEQUENCE</scope>
    <source>
        <strain evidence="4">NBRC 15555</strain>
    </source>
</reference>
<evidence type="ECO:0000256" key="1">
    <source>
        <dbReference type="ARBA" id="ARBA00022741"/>
    </source>
</evidence>
<dbReference type="PANTHER" id="PTHR43158">
    <property type="entry name" value="SKFA PEPTIDE EXPORT ATP-BINDING PROTEIN SKFE"/>
    <property type="match status" value="1"/>
</dbReference>
<dbReference type="RefSeq" id="WP_239117563.1">
    <property type="nucleotide sequence ID" value="NZ_BAAABP010000021.1"/>
</dbReference>
<dbReference type="GO" id="GO:0016887">
    <property type="term" value="F:ATP hydrolysis activity"/>
    <property type="evidence" value="ECO:0007669"/>
    <property type="project" value="InterPro"/>
</dbReference>
<accession>A0A919MII8</accession>
<comment type="caution">
    <text evidence="4">The sequence shown here is derived from an EMBL/GenBank/DDBJ whole genome shotgun (WGS) entry which is preliminary data.</text>
</comment>
<dbReference type="SUPFAM" id="SSF52540">
    <property type="entry name" value="P-loop containing nucleoside triphosphate hydrolases"/>
    <property type="match status" value="1"/>
</dbReference>
<dbReference type="GO" id="GO:0005524">
    <property type="term" value="F:ATP binding"/>
    <property type="evidence" value="ECO:0007669"/>
    <property type="project" value="UniProtKB-KW"/>
</dbReference>
<dbReference type="EMBL" id="BOMM01000007">
    <property type="protein sequence ID" value="GIE09167.1"/>
    <property type="molecule type" value="Genomic_DNA"/>
</dbReference>
<evidence type="ECO:0000313" key="4">
    <source>
        <dbReference type="EMBL" id="GIE09167.1"/>
    </source>
</evidence>
<proteinExistence type="predicted"/>
<dbReference type="AlphaFoldDB" id="A0A919MII8"/>
<dbReference type="Gene3D" id="3.40.50.300">
    <property type="entry name" value="P-loop containing nucleotide triphosphate hydrolases"/>
    <property type="match status" value="1"/>
</dbReference>
<dbReference type="Pfam" id="PF00005">
    <property type="entry name" value="ABC_tran"/>
    <property type="match status" value="1"/>
</dbReference>
<dbReference type="InterPro" id="IPR027417">
    <property type="entry name" value="P-loop_NTPase"/>
</dbReference>
<evidence type="ECO:0000259" key="3">
    <source>
        <dbReference type="PROSITE" id="PS50893"/>
    </source>
</evidence>
<dbReference type="Proteomes" id="UP000598174">
    <property type="component" value="Unassembled WGS sequence"/>
</dbReference>
<sequence>MPVLEASRAGVRQHRRWLFRDLDVSVEPGELVAVVGPPGSGRTTLLLSLAKRFRLTSGRVTVDGRAALGYVPTVTEPEAVFTVLEHVHEQLALFGRRHREAAGVDLRGLDPQAKGRDLTPYEKQVLGLVLARLEQPAVIALDGLDESLDDSEQAALLAQLTEIAAGGTTVLFTARRADPATVSTVIDLATGVAQEDLVEEGLR</sequence>
<protein>
    <submittedName>
        <fullName evidence="4">ABC transporter ATP-binding protein</fullName>
    </submittedName>
</protein>
<keyword evidence="2 4" id="KW-0067">ATP-binding</keyword>
<gene>
    <name evidence="4" type="ORF">Afe05nite_10070</name>
</gene>
<dbReference type="PROSITE" id="PS50893">
    <property type="entry name" value="ABC_TRANSPORTER_2"/>
    <property type="match status" value="1"/>
</dbReference>